<keyword evidence="1" id="KW-0472">Membrane</keyword>
<sequence>MKTVLSKLSDCFFNVSAGCILISLFEDKANSIYLSILSLFFALILTFILSKLEKKEIKNAIHNRRRIYNRRGCRRCYLRTKRTL</sequence>
<evidence type="ECO:0000256" key="1">
    <source>
        <dbReference type="SAM" id="Phobius"/>
    </source>
</evidence>
<keyword evidence="1" id="KW-0812">Transmembrane</keyword>
<proteinExistence type="predicted"/>
<protein>
    <submittedName>
        <fullName evidence="2">Uncharacterized protein</fullName>
    </submittedName>
</protein>
<evidence type="ECO:0000313" key="2">
    <source>
        <dbReference type="EMBL" id="CRY97085.1"/>
    </source>
</evidence>
<keyword evidence="2" id="KW-0614">Plasmid</keyword>
<reference evidence="2" key="1">
    <citation type="submission" date="2015-06" db="EMBL/GenBank/DDBJ databases">
        <authorList>
            <person name="Joergensen T."/>
        </authorList>
    </citation>
    <scope>NUCLEOTIDE SEQUENCE</scope>
    <source>
        <plasmid evidence="2">pRGFK1366</plasmid>
    </source>
</reference>
<accession>A0A0H5Q6R0</accession>
<dbReference type="EMBL" id="LN853927">
    <property type="protein sequence ID" value="CRY97085.1"/>
    <property type="molecule type" value="Genomic_DNA"/>
</dbReference>
<name>A0A0H5Q6R0_9ZZZZ</name>
<geneLocation type="plasmid" evidence="2">
    <name>pRGFK1366</name>
</geneLocation>
<organism evidence="2">
    <name type="scientific">uncultured prokaryote</name>
    <dbReference type="NCBI Taxonomy" id="198431"/>
    <lineage>
        <taxon>unclassified sequences</taxon>
        <taxon>environmental samples</taxon>
    </lineage>
</organism>
<dbReference type="AlphaFoldDB" id="A0A0H5Q6R0"/>
<keyword evidence="1" id="KW-1133">Transmembrane helix</keyword>
<reference evidence="2" key="2">
    <citation type="submission" date="2015-07" db="EMBL/GenBank/DDBJ databases">
        <title>Plasmids, circular viruses and viroids from rat gut.</title>
        <authorList>
            <person name="Jorgensen T.J."/>
            <person name="Hansen M.A."/>
            <person name="Xu Z."/>
            <person name="Tabak M.A."/>
            <person name="Sorensen S.J."/>
            <person name="Hansen L.H."/>
        </authorList>
    </citation>
    <scope>NUCLEOTIDE SEQUENCE</scope>
    <source>
        <plasmid evidence="2">pRGFK1366</plasmid>
    </source>
</reference>
<feature type="transmembrane region" description="Helical" evidence="1">
    <location>
        <begin position="31"/>
        <end position="49"/>
    </location>
</feature>